<name>A0A852ZM49_9ACTN</name>
<organism evidence="1 2">
    <name type="scientific">Actinopolymorpha rutila</name>
    <dbReference type="NCBI Taxonomy" id="446787"/>
    <lineage>
        <taxon>Bacteria</taxon>
        <taxon>Bacillati</taxon>
        <taxon>Actinomycetota</taxon>
        <taxon>Actinomycetes</taxon>
        <taxon>Propionibacteriales</taxon>
        <taxon>Actinopolymorphaceae</taxon>
        <taxon>Actinopolymorpha</taxon>
    </lineage>
</organism>
<accession>A0A852ZM49</accession>
<evidence type="ECO:0000313" key="2">
    <source>
        <dbReference type="Proteomes" id="UP000579605"/>
    </source>
</evidence>
<protein>
    <recommendedName>
        <fullName evidence="3">PEGA domain-containing protein</fullName>
    </recommendedName>
</protein>
<comment type="caution">
    <text evidence="1">The sequence shown here is derived from an EMBL/GenBank/DDBJ whole genome shotgun (WGS) entry which is preliminary data.</text>
</comment>
<keyword evidence="2" id="KW-1185">Reference proteome</keyword>
<proteinExistence type="predicted"/>
<dbReference type="EMBL" id="JACBZH010000001">
    <property type="protein sequence ID" value="NYH93343.1"/>
    <property type="molecule type" value="Genomic_DNA"/>
</dbReference>
<evidence type="ECO:0008006" key="3">
    <source>
        <dbReference type="Google" id="ProtNLM"/>
    </source>
</evidence>
<dbReference type="AlphaFoldDB" id="A0A852ZM49"/>
<dbReference type="Proteomes" id="UP000579605">
    <property type="component" value="Unassembled WGS sequence"/>
</dbReference>
<dbReference type="RefSeq" id="WP_179790880.1">
    <property type="nucleotide sequence ID" value="NZ_BAAARR010000045.1"/>
</dbReference>
<evidence type="ECO:0000313" key="1">
    <source>
        <dbReference type="EMBL" id="NYH93343.1"/>
    </source>
</evidence>
<reference evidence="1 2" key="1">
    <citation type="submission" date="2020-07" db="EMBL/GenBank/DDBJ databases">
        <title>Sequencing the genomes of 1000 actinobacteria strains.</title>
        <authorList>
            <person name="Klenk H.-P."/>
        </authorList>
    </citation>
    <scope>NUCLEOTIDE SEQUENCE [LARGE SCALE GENOMIC DNA]</scope>
    <source>
        <strain evidence="1 2">DSM 18448</strain>
    </source>
</reference>
<sequence>MTREPARWRDKWRAYRILVDGVQVGKVRRGESTTVTLTPGTHHVRLRIDWCTSPEVSVDITAGEQSELECGPARSELGNARQMREAPDTYLWLRPAAV</sequence>
<gene>
    <name evidence="1" type="ORF">F4554_005981</name>
</gene>